<feature type="signal peptide" evidence="1">
    <location>
        <begin position="1"/>
        <end position="22"/>
    </location>
</feature>
<dbReference type="Proteomes" id="UP000199058">
    <property type="component" value="Unassembled WGS sequence"/>
</dbReference>
<dbReference type="STRING" id="1122252.SAMN05660443_0278"/>
<dbReference type="OrthoDB" id="6708408at2"/>
<dbReference type="RefSeq" id="WP_091958061.1">
    <property type="nucleotide sequence ID" value="NZ_FOLH01000001.1"/>
</dbReference>
<evidence type="ECO:0000313" key="2">
    <source>
        <dbReference type="EMBL" id="SFB81188.1"/>
    </source>
</evidence>
<evidence type="ECO:0000313" key="3">
    <source>
        <dbReference type="Proteomes" id="UP000199058"/>
    </source>
</evidence>
<keyword evidence="1" id="KW-0732">Signal</keyword>
<organism evidence="2 3">
    <name type="scientific">Marinospirillum celere</name>
    <dbReference type="NCBI Taxonomy" id="1122252"/>
    <lineage>
        <taxon>Bacteria</taxon>
        <taxon>Pseudomonadati</taxon>
        <taxon>Pseudomonadota</taxon>
        <taxon>Gammaproteobacteria</taxon>
        <taxon>Oceanospirillales</taxon>
        <taxon>Oceanospirillaceae</taxon>
        <taxon>Marinospirillum</taxon>
    </lineage>
</organism>
<proteinExistence type="predicted"/>
<reference evidence="2 3" key="1">
    <citation type="submission" date="2016-10" db="EMBL/GenBank/DDBJ databases">
        <authorList>
            <person name="de Groot N.N."/>
        </authorList>
    </citation>
    <scope>NUCLEOTIDE SEQUENCE [LARGE SCALE GENOMIC DNA]</scope>
    <source>
        <strain evidence="2 3">DSM 18438</strain>
    </source>
</reference>
<accession>A0A1I1E7A8</accession>
<protein>
    <submittedName>
        <fullName evidence="2">Outer membrane protein</fullName>
    </submittedName>
</protein>
<dbReference type="NCBIfam" id="TIGR04219">
    <property type="entry name" value="OMP_w_GlyGly"/>
    <property type="match status" value="1"/>
</dbReference>
<dbReference type="AlphaFoldDB" id="A0A1I1E7A8"/>
<keyword evidence="3" id="KW-1185">Reference proteome</keyword>
<sequence>MRKLLAATGLALTPLMASQAYALSLNVTATADYWNASPSGEIQGVSGDDPVDVKDELGLSSEGVGNLSIQFDHFIPVVPNLRITQTNMEFSGSRDESFTFRDQEFTGNTSSEIDLSHTDFTAYYRFLDGLTSLVPLVSLRLEAGLTVRVFDGGFEVTGEVDDGAGSTESETESVSLSAPVPMGYVGGIVSLPMGVSAGARMNYIGYSGNSLSDVDAFVNYEYRGLPLVTPGVTAGYRTFSLELDDLDDTYGDLTFKGPHFGAYIRAGF</sequence>
<gene>
    <name evidence="2" type="ORF">SAMN05660443_0278</name>
</gene>
<evidence type="ECO:0000256" key="1">
    <source>
        <dbReference type="SAM" id="SignalP"/>
    </source>
</evidence>
<dbReference type="EMBL" id="FOLH01000001">
    <property type="protein sequence ID" value="SFB81188.1"/>
    <property type="molecule type" value="Genomic_DNA"/>
</dbReference>
<name>A0A1I1E7A8_9GAMM</name>
<feature type="chain" id="PRO_5011646639" evidence="1">
    <location>
        <begin position="23"/>
        <end position="268"/>
    </location>
</feature>
<dbReference type="InterPro" id="IPR026387">
    <property type="entry name" value="OMP_w_GlyGly"/>
</dbReference>